<keyword evidence="4 6" id="KW-1133">Transmembrane helix</keyword>
<feature type="transmembrane region" description="Helical" evidence="6">
    <location>
        <begin position="213"/>
        <end position="235"/>
    </location>
</feature>
<feature type="transmembrane region" description="Helical" evidence="6">
    <location>
        <begin position="72"/>
        <end position="100"/>
    </location>
</feature>
<dbReference type="InterPro" id="IPR050833">
    <property type="entry name" value="Poly_Biosynth_Transport"/>
</dbReference>
<feature type="transmembrane region" description="Helical" evidence="6">
    <location>
        <begin position="121"/>
        <end position="146"/>
    </location>
</feature>
<dbReference type="PANTHER" id="PTHR30250">
    <property type="entry name" value="PST FAMILY PREDICTED COLANIC ACID TRANSPORTER"/>
    <property type="match status" value="1"/>
</dbReference>
<reference evidence="7" key="1">
    <citation type="journal article" date="2014" name="Front. Microbiol.">
        <title>High frequency of phylogenetically diverse reductive dehalogenase-homologous genes in deep subseafloor sedimentary metagenomes.</title>
        <authorList>
            <person name="Kawai M."/>
            <person name="Futagami T."/>
            <person name="Toyoda A."/>
            <person name="Takaki Y."/>
            <person name="Nishi S."/>
            <person name="Hori S."/>
            <person name="Arai W."/>
            <person name="Tsubouchi T."/>
            <person name="Morono Y."/>
            <person name="Uchiyama I."/>
            <person name="Ito T."/>
            <person name="Fujiyama A."/>
            <person name="Inagaki F."/>
            <person name="Takami H."/>
        </authorList>
    </citation>
    <scope>NUCLEOTIDE SEQUENCE</scope>
    <source>
        <strain evidence="7">Expedition CK06-06</strain>
    </source>
</reference>
<dbReference type="PANTHER" id="PTHR30250:SF11">
    <property type="entry name" value="O-ANTIGEN TRANSPORTER-RELATED"/>
    <property type="match status" value="1"/>
</dbReference>
<proteinExistence type="predicted"/>
<evidence type="ECO:0000256" key="1">
    <source>
        <dbReference type="ARBA" id="ARBA00004651"/>
    </source>
</evidence>
<accession>X0W689</accession>
<dbReference type="Pfam" id="PF13440">
    <property type="entry name" value="Polysacc_synt_3"/>
    <property type="match status" value="1"/>
</dbReference>
<evidence type="ECO:0000256" key="6">
    <source>
        <dbReference type="SAM" id="Phobius"/>
    </source>
</evidence>
<evidence type="ECO:0000256" key="4">
    <source>
        <dbReference type="ARBA" id="ARBA00022989"/>
    </source>
</evidence>
<keyword evidence="2" id="KW-1003">Cell membrane</keyword>
<name>X0W689_9ZZZZ</name>
<keyword evidence="5 6" id="KW-0472">Membrane</keyword>
<keyword evidence="3 6" id="KW-0812">Transmembrane</keyword>
<dbReference type="AlphaFoldDB" id="X0W689"/>
<protein>
    <submittedName>
        <fullName evidence="7">Uncharacterized protein</fullName>
    </submittedName>
</protein>
<evidence type="ECO:0000313" key="7">
    <source>
        <dbReference type="EMBL" id="GAG20128.1"/>
    </source>
</evidence>
<feature type="non-terminal residue" evidence="7">
    <location>
        <position position="1"/>
    </location>
</feature>
<evidence type="ECO:0000256" key="5">
    <source>
        <dbReference type="ARBA" id="ARBA00023136"/>
    </source>
</evidence>
<feature type="transmembrane region" description="Helical" evidence="6">
    <location>
        <begin position="186"/>
        <end position="207"/>
    </location>
</feature>
<gene>
    <name evidence="7" type="ORF">S01H1_49174</name>
</gene>
<feature type="non-terminal residue" evidence="7">
    <location>
        <position position="262"/>
    </location>
</feature>
<sequence>LFFCRPYLKDLYLSILKIFRMKNKRYFISEDIQNFKYLIFFGLFVSIGKISFNVMKSLDIMVLNLFFDYENVGIYSVADTASSLLFYMTAFSIPIISSISEAWKKEDDELMEAYVKISVKYPLLIGVPLTISIFALAEPLILGIYGADFQAAVIPLQILIVGTFLLMFGYTLSAVLVGIGKPKLSGGLMAGAAVQYIFSLYVLAPAFGFEGAALALTLTGVTSLFLIPFFIRYYLKINIFSGIFKILVSGAIFAIILLYIPK</sequence>
<feature type="transmembrane region" description="Helical" evidence="6">
    <location>
        <begin position="242"/>
        <end position="260"/>
    </location>
</feature>
<evidence type="ECO:0000256" key="2">
    <source>
        <dbReference type="ARBA" id="ARBA00022475"/>
    </source>
</evidence>
<organism evidence="7">
    <name type="scientific">marine sediment metagenome</name>
    <dbReference type="NCBI Taxonomy" id="412755"/>
    <lineage>
        <taxon>unclassified sequences</taxon>
        <taxon>metagenomes</taxon>
        <taxon>ecological metagenomes</taxon>
    </lineage>
</organism>
<feature type="transmembrane region" description="Helical" evidence="6">
    <location>
        <begin position="34"/>
        <end position="52"/>
    </location>
</feature>
<dbReference type="EMBL" id="BARS01031613">
    <property type="protein sequence ID" value="GAG20128.1"/>
    <property type="molecule type" value="Genomic_DNA"/>
</dbReference>
<evidence type="ECO:0000256" key="3">
    <source>
        <dbReference type="ARBA" id="ARBA00022692"/>
    </source>
</evidence>
<dbReference type="GO" id="GO:0005886">
    <property type="term" value="C:plasma membrane"/>
    <property type="evidence" value="ECO:0007669"/>
    <property type="project" value="UniProtKB-SubCell"/>
</dbReference>
<feature type="transmembrane region" description="Helical" evidence="6">
    <location>
        <begin position="158"/>
        <end position="179"/>
    </location>
</feature>
<comment type="caution">
    <text evidence="7">The sequence shown here is derived from an EMBL/GenBank/DDBJ whole genome shotgun (WGS) entry which is preliminary data.</text>
</comment>
<comment type="subcellular location">
    <subcellularLocation>
        <location evidence="1">Cell membrane</location>
        <topology evidence="1">Multi-pass membrane protein</topology>
    </subcellularLocation>
</comment>